<feature type="region of interest" description="Disordered" evidence="1">
    <location>
        <begin position="1"/>
        <end position="22"/>
    </location>
</feature>
<gene>
    <name evidence="3" type="ORF">G3I59_07690</name>
    <name evidence="4" type="ORF">G3I59_32170</name>
</gene>
<evidence type="ECO:0000313" key="5">
    <source>
        <dbReference type="Proteomes" id="UP000470404"/>
    </source>
</evidence>
<dbReference type="EMBL" id="JAAGNC010000056">
    <property type="protein sequence ID" value="NEC55482.1"/>
    <property type="molecule type" value="Genomic_DNA"/>
</dbReference>
<dbReference type="InterPro" id="IPR007278">
    <property type="entry name" value="DUF397"/>
</dbReference>
<keyword evidence="5" id="KW-1185">Reference proteome</keyword>
<evidence type="ECO:0000313" key="3">
    <source>
        <dbReference type="EMBL" id="NEC55482.1"/>
    </source>
</evidence>
<evidence type="ECO:0000256" key="1">
    <source>
        <dbReference type="SAM" id="MobiDB-lite"/>
    </source>
</evidence>
<dbReference type="Pfam" id="PF04149">
    <property type="entry name" value="DUF397"/>
    <property type="match status" value="1"/>
</dbReference>
<accession>A0ABX0BMZ1</accession>
<name>A0ABX0BMZ1_9PSEU</name>
<protein>
    <submittedName>
        <fullName evidence="3">DUF397 domain-containing protein</fullName>
    </submittedName>
</protein>
<proteinExistence type="predicted"/>
<dbReference type="EMBL" id="JAAGNC010000169">
    <property type="protein sequence ID" value="NEC60117.1"/>
    <property type="molecule type" value="Genomic_DNA"/>
</dbReference>
<evidence type="ECO:0000259" key="2">
    <source>
        <dbReference type="Pfam" id="PF04149"/>
    </source>
</evidence>
<reference evidence="3 5" key="1">
    <citation type="submission" date="2020-01" db="EMBL/GenBank/DDBJ databases">
        <title>Insect and environment-associated Actinomycetes.</title>
        <authorList>
            <person name="Currrie C."/>
            <person name="Chevrette M."/>
            <person name="Carlson C."/>
            <person name="Stubbendieck R."/>
            <person name="Wendt-Pienkowski E."/>
        </authorList>
    </citation>
    <scope>NUCLEOTIDE SEQUENCE [LARGE SCALE GENOMIC DNA]</scope>
    <source>
        <strain evidence="3 5">SID8386</strain>
    </source>
</reference>
<feature type="compositionally biased region" description="Polar residues" evidence="1">
    <location>
        <begin position="8"/>
        <end position="17"/>
    </location>
</feature>
<dbReference type="Proteomes" id="UP000470404">
    <property type="component" value="Unassembled WGS sequence"/>
</dbReference>
<sequence length="73" mass="7792">MPEPSVPLNWQKSSYSGGDSDKTDCVEVAFAPSGDGAFVRDSKDPEGGMFRLSREGWRAFLTAASKIEVPPAG</sequence>
<feature type="domain" description="DUF397" evidence="2">
    <location>
        <begin position="8"/>
        <end position="64"/>
    </location>
</feature>
<comment type="caution">
    <text evidence="3">The sequence shown here is derived from an EMBL/GenBank/DDBJ whole genome shotgun (WGS) entry which is preliminary data.</text>
</comment>
<organism evidence="3 5">
    <name type="scientific">Amycolatopsis rubida</name>
    <dbReference type="NCBI Taxonomy" id="112413"/>
    <lineage>
        <taxon>Bacteria</taxon>
        <taxon>Bacillati</taxon>
        <taxon>Actinomycetota</taxon>
        <taxon>Actinomycetes</taxon>
        <taxon>Pseudonocardiales</taxon>
        <taxon>Pseudonocardiaceae</taxon>
        <taxon>Amycolatopsis</taxon>
    </lineage>
</organism>
<evidence type="ECO:0000313" key="4">
    <source>
        <dbReference type="EMBL" id="NEC60117.1"/>
    </source>
</evidence>